<evidence type="ECO:0000313" key="2">
    <source>
        <dbReference type="EMBL" id="PXF63544.1"/>
    </source>
</evidence>
<gene>
    <name evidence="2" type="ORF">DL796_06705</name>
</gene>
<feature type="signal peptide" evidence="1">
    <location>
        <begin position="1"/>
        <end position="24"/>
    </location>
</feature>
<sequence>MTFTKTLMISGALLISSFSYSAQAGEDHSQWLQEFFQDVQEYRMSQNPVWAAREGDESAKGKLRDESPQAYQKRKAKLLELINELESIKRDNLLEDEQISYDMMMTQLKQEVAEIDFKTYEMPLTSEYGFHAQTTYLMNSFRFRTAEDYKDYIALLSAVPTFFEQNVSNMRAGMERGFTVPRAVLDGYSDSISVYIKDKPQDTVWYRPFESMPDSINAEDKEALQKEAAKVISSKVVPQYQAYLEFFENEYLPGAKKTIAATDYPDGEAFYQNQIKHYTTLDLTPDEIHEIGLKEVARIRKEMEEVIESTGFEGTFEEFLHFLRTDEQFYPKTAEELLKEAAYISKKMDHKLPKFFGKLPRQPYGVVPVAPEIAPKYTTGRYSGAPIDSDRAGEYWVNTYALDKRPLYNLEALTLHEAVPGHHLQTALAQELTDLPKFRQNTYISAFGEGWGLYSEKLGLEAGFYQDPYSNFGRLTYEMWRAMRLVVDTGMHAKGWSREKAIEMMENNTALSTLNVRTEIDRYISWPAQALSYKLGELKILELRAKAEKELGEHFDIRKFHDAVLSNGSIPLSVLEDQIHQFIKDEKSAIAEKS</sequence>
<evidence type="ECO:0000256" key="1">
    <source>
        <dbReference type="SAM" id="SignalP"/>
    </source>
</evidence>
<protein>
    <submittedName>
        <fullName evidence="2">DUF885 domain-containing protein</fullName>
    </submittedName>
</protein>
<dbReference type="PANTHER" id="PTHR33361:SF2">
    <property type="entry name" value="DUF885 DOMAIN-CONTAINING PROTEIN"/>
    <property type="match status" value="1"/>
</dbReference>
<dbReference type="InterPro" id="IPR010281">
    <property type="entry name" value="DUF885"/>
</dbReference>
<dbReference type="EMBL" id="QICH01000002">
    <property type="protein sequence ID" value="PXF63544.1"/>
    <property type="molecule type" value="Genomic_DNA"/>
</dbReference>
<accession>A0A318D8K5</accession>
<dbReference type="RefSeq" id="WP_110201343.1">
    <property type="nucleotide sequence ID" value="NZ_QICH01000002.1"/>
</dbReference>
<evidence type="ECO:0000313" key="3">
    <source>
        <dbReference type="Proteomes" id="UP000247689"/>
    </source>
</evidence>
<proteinExistence type="predicted"/>
<dbReference type="Pfam" id="PF05960">
    <property type="entry name" value="DUF885"/>
    <property type="match status" value="1"/>
</dbReference>
<dbReference type="AlphaFoldDB" id="A0A318D8K5"/>
<organism evidence="2 3">
    <name type="scientific">Kangiella spongicola</name>
    <dbReference type="NCBI Taxonomy" id="796379"/>
    <lineage>
        <taxon>Bacteria</taxon>
        <taxon>Pseudomonadati</taxon>
        <taxon>Pseudomonadota</taxon>
        <taxon>Gammaproteobacteria</taxon>
        <taxon>Kangiellales</taxon>
        <taxon>Kangiellaceae</taxon>
        <taxon>Kangiella</taxon>
    </lineage>
</organism>
<comment type="caution">
    <text evidence="2">The sequence shown here is derived from an EMBL/GenBank/DDBJ whole genome shotgun (WGS) entry which is preliminary data.</text>
</comment>
<name>A0A318D8K5_9GAMM</name>
<keyword evidence="1" id="KW-0732">Signal</keyword>
<dbReference type="Proteomes" id="UP000247689">
    <property type="component" value="Unassembled WGS sequence"/>
</dbReference>
<keyword evidence="3" id="KW-1185">Reference proteome</keyword>
<dbReference type="OrthoDB" id="9769898at2"/>
<reference evidence="2 3" key="1">
    <citation type="submission" date="2018-05" db="EMBL/GenBank/DDBJ databases">
        <title>Kangiella spongicola genome sequence.</title>
        <authorList>
            <person name="Maclea K.S."/>
            <person name="Goen A.E."/>
            <person name="Kelley C."/>
            <person name="Underriner A."/>
            <person name="Silverwood T."/>
            <person name="Trachtenberg A.M."/>
        </authorList>
    </citation>
    <scope>NUCLEOTIDE SEQUENCE [LARGE SCALE GENOMIC DNA]</scope>
    <source>
        <strain evidence="2 3">ATCC BAA-2076</strain>
    </source>
</reference>
<feature type="chain" id="PRO_5016351920" evidence="1">
    <location>
        <begin position="25"/>
        <end position="594"/>
    </location>
</feature>
<dbReference type="PANTHER" id="PTHR33361">
    <property type="entry name" value="GLR0591 PROTEIN"/>
    <property type="match status" value="1"/>
</dbReference>